<evidence type="ECO:0000256" key="2">
    <source>
        <dbReference type="ARBA" id="ARBA00008642"/>
    </source>
</evidence>
<comment type="similarity">
    <text evidence="2">Belongs to the thiolase-like superfamily. FabH family.</text>
</comment>
<name>A0ABW0FBF6_9MICO</name>
<dbReference type="Pfam" id="PF08541">
    <property type="entry name" value="ACP_syn_III_C"/>
    <property type="match status" value="1"/>
</dbReference>
<dbReference type="NCBIfam" id="NF006829">
    <property type="entry name" value="PRK09352.1"/>
    <property type="match status" value="1"/>
</dbReference>
<proteinExistence type="inferred from homology"/>
<evidence type="ECO:0000256" key="7">
    <source>
        <dbReference type="ARBA" id="ARBA00023098"/>
    </source>
</evidence>
<keyword evidence="4" id="KW-0444">Lipid biosynthesis</keyword>
<keyword evidence="6" id="KW-0276">Fatty acid metabolism</keyword>
<dbReference type="PANTHER" id="PTHR34069:SF2">
    <property type="entry name" value="BETA-KETOACYL-[ACYL-CARRIER-PROTEIN] SYNTHASE III"/>
    <property type="match status" value="1"/>
</dbReference>
<evidence type="ECO:0000256" key="1">
    <source>
        <dbReference type="ARBA" id="ARBA00005189"/>
    </source>
</evidence>
<dbReference type="RefSeq" id="WP_343922971.1">
    <property type="nucleotide sequence ID" value="NZ_BAAAIR010000026.1"/>
</dbReference>
<dbReference type="NCBIfam" id="TIGR00747">
    <property type="entry name" value="fabH"/>
    <property type="match status" value="1"/>
</dbReference>
<protein>
    <submittedName>
        <fullName evidence="12">Beta-ketoacyl-ACP synthase III</fullName>
        <ecNumber evidence="12">2.3.1.180</ecNumber>
    </submittedName>
</protein>
<dbReference type="InterPro" id="IPR016039">
    <property type="entry name" value="Thiolase-like"/>
</dbReference>
<evidence type="ECO:0000259" key="11">
    <source>
        <dbReference type="Pfam" id="PF08545"/>
    </source>
</evidence>
<keyword evidence="8" id="KW-0275">Fatty acid biosynthesis</keyword>
<evidence type="ECO:0000256" key="4">
    <source>
        <dbReference type="ARBA" id="ARBA00022516"/>
    </source>
</evidence>
<reference evidence="13" key="1">
    <citation type="journal article" date="2019" name="Int. J. Syst. Evol. Microbiol.">
        <title>The Global Catalogue of Microorganisms (GCM) 10K type strain sequencing project: providing services to taxonomists for standard genome sequencing and annotation.</title>
        <authorList>
            <consortium name="The Broad Institute Genomics Platform"/>
            <consortium name="The Broad Institute Genome Sequencing Center for Infectious Disease"/>
            <person name="Wu L."/>
            <person name="Ma J."/>
        </authorList>
    </citation>
    <scope>NUCLEOTIDE SEQUENCE [LARGE SCALE GENOMIC DNA]</scope>
    <source>
        <strain evidence="13">CGMCC 1.16455</strain>
    </source>
</reference>
<dbReference type="SUPFAM" id="SSF53901">
    <property type="entry name" value="Thiolase-like"/>
    <property type="match status" value="1"/>
</dbReference>
<keyword evidence="13" id="KW-1185">Reference proteome</keyword>
<dbReference type="Pfam" id="PF08545">
    <property type="entry name" value="ACP_syn_III"/>
    <property type="match status" value="1"/>
</dbReference>
<evidence type="ECO:0000256" key="8">
    <source>
        <dbReference type="ARBA" id="ARBA00023160"/>
    </source>
</evidence>
<dbReference type="Gene3D" id="3.40.47.10">
    <property type="match status" value="1"/>
</dbReference>
<dbReference type="InterPro" id="IPR004655">
    <property type="entry name" value="FabH"/>
</dbReference>
<keyword evidence="7" id="KW-0443">Lipid metabolism</keyword>
<dbReference type="InterPro" id="IPR013747">
    <property type="entry name" value="ACP_syn_III_C"/>
</dbReference>
<evidence type="ECO:0000256" key="9">
    <source>
        <dbReference type="ARBA" id="ARBA00023315"/>
    </source>
</evidence>
<keyword evidence="3" id="KW-0963">Cytoplasm</keyword>
<evidence type="ECO:0000313" key="13">
    <source>
        <dbReference type="Proteomes" id="UP001595937"/>
    </source>
</evidence>
<dbReference type="GeneID" id="303296569"/>
<evidence type="ECO:0000256" key="3">
    <source>
        <dbReference type="ARBA" id="ARBA00022490"/>
    </source>
</evidence>
<dbReference type="CDD" id="cd00830">
    <property type="entry name" value="KAS_III"/>
    <property type="match status" value="1"/>
</dbReference>
<dbReference type="GO" id="GO:0033818">
    <property type="term" value="F:beta-ketoacyl-acyl-carrier-protein synthase III activity"/>
    <property type="evidence" value="ECO:0007669"/>
    <property type="project" value="UniProtKB-EC"/>
</dbReference>
<feature type="domain" description="Beta-ketoacyl-[acyl-carrier-protein] synthase III C-terminal" evidence="10">
    <location>
        <begin position="233"/>
        <end position="321"/>
    </location>
</feature>
<dbReference type="PANTHER" id="PTHR34069">
    <property type="entry name" value="3-OXOACYL-[ACYL-CARRIER-PROTEIN] SYNTHASE 3"/>
    <property type="match status" value="1"/>
</dbReference>
<dbReference type="EMBL" id="JBHSLN010000010">
    <property type="protein sequence ID" value="MFC5296246.1"/>
    <property type="molecule type" value="Genomic_DNA"/>
</dbReference>
<keyword evidence="9 12" id="KW-0012">Acyltransferase</keyword>
<accession>A0ABW0FBF6</accession>
<evidence type="ECO:0000313" key="12">
    <source>
        <dbReference type="EMBL" id="MFC5296246.1"/>
    </source>
</evidence>
<evidence type="ECO:0000256" key="6">
    <source>
        <dbReference type="ARBA" id="ARBA00022832"/>
    </source>
</evidence>
<evidence type="ECO:0000259" key="10">
    <source>
        <dbReference type="Pfam" id="PF08541"/>
    </source>
</evidence>
<organism evidence="12 13">
    <name type="scientific">Brachybacterium tyrofermentans</name>
    <dbReference type="NCBI Taxonomy" id="47848"/>
    <lineage>
        <taxon>Bacteria</taxon>
        <taxon>Bacillati</taxon>
        <taxon>Actinomycetota</taxon>
        <taxon>Actinomycetes</taxon>
        <taxon>Micrococcales</taxon>
        <taxon>Dermabacteraceae</taxon>
        <taxon>Brachybacterium</taxon>
    </lineage>
</organism>
<comment type="pathway">
    <text evidence="1">Lipid metabolism.</text>
</comment>
<comment type="caution">
    <text evidence="12">The sequence shown here is derived from an EMBL/GenBank/DDBJ whole genome shotgun (WGS) entry which is preliminary data.</text>
</comment>
<evidence type="ECO:0000256" key="5">
    <source>
        <dbReference type="ARBA" id="ARBA00022679"/>
    </source>
</evidence>
<dbReference type="Proteomes" id="UP001595937">
    <property type="component" value="Unassembled WGS sequence"/>
</dbReference>
<feature type="domain" description="Beta-ketoacyl-[acyl-carrier-protein] synthase III N-terminal" evidence="11">
    <location>
        <begin position="117"/>
        <end position="192"/>
    </location>
</feature>
<keyword evidence="5 12" id="KW-0808">Transferase</keyword>
<gene>
    <name evidence="12" type="ORF">ACFPK8_01855</name>
</gene>
<dbReference type="InterPro" id="IPR013751">
    <property type="entry name" value="ACP_syn_III_N"/>
</dbReference>
<sequence>MTDSSLPATPAPGSAIIGTGHYRPERILTNVDLESIVETSDDWIRRRTGIEGRHIAAESETVAQMATHAARAALEDAGIEPSEVTQVIVATCSDEERSPSAAGRVAQALGLSAPAAFDIGAACSGFSHALAVADQGIRAGASRTTLVIGAEKLSAKTDYTDRTTCILTADGAGAAVVQAAEEPGIHPVVWGTVPDLVDAVTISPPSGCFSQNGRQVLGWALREAPGIAERVVAAAGLEMSDIDVFVPHQANLRMIEPLAASLDLREDAIVADDVTTSGNTSAATIPLAISRMREAGRLPAGATALLLGFGGGFSYAGQVVRLP</sequence>
<dbReference type="EC" id="2.3.1.180" evidence="12"/>